<reference evidence="4" key="1">
    <citation type="submission" date="2016-05" db="EMBL/GenBank/DDBJ databases">
        <title>Comparative genomics of biotechnologically important yeasts.</title>
        <authorList>
            <consortium name="DOE Joint Genome Institute"/>
            <person name="Riley R."/>
            <person name="Haridas S."/>
            <person name="Wolfe K.H."/>
            <person name="Lopes M.R."/>
            <person name="Hittinger C.T."/>
            <person name="Goker M."/>
            <person name="Salamov A."/>
            <person name="Wisecaver J."/>
            <person name="Long T.M."/>
            <person name="Aerts A.L."/>
            <person name="Barry K."/>
            <person name="Choi C."/>
            <person name="Clum A."/>
            <person name="Coughlan A.Y."/>
            <person name="Deshpande S."/>
            <person name="Douglass A.P."/>
            <person name="Hanson S.J."/>
            <person name="Klenk H.-P."/>
            <person name="Labutti K."/>
            <person name="Lapidus A."/>
            <person name="Lindquist E."/>
            <person name="Lipzen A."/>
            <person name="Meier-Kolthoff J.P."/>
            <person name="Ohm R.A."/>
            <person name="Otillar R.P."/>
            <person name="Pangilinan J."/>
            <person name="Peng Y."/>
            <person name="Rokas A."/>
            <person name="Rosa C.A."/>
            <person name="Scheuner C."/>
            <person name="Sibirny A.A."/>
            <person name="Slot J.C."/>
            <person name="Stielow J.B."/>
            <person name="Sun H."/>
            <person name="Kurtzman C.P."/>
            <person name="Blackwell M."/>
            <person name="Grigoriev I.V."/>
            <person name="Jeffries T.W."/>
        </authorList>
    </citation>
    <scope>NUCLEOTIDE SEQUENCE [LARGE SCALE GENOMIC DNA]</scope>
    <source>
        <strain evidence="4">NRRL Y-1933</strain>
    </source>
</reference>
<feature type="chain" id="PRO_5009162333" description="Protein PBN1" evidence="2">
    <location>
        <begin position="20"/>
        <end position="434"/>
    </location>
</feature>
<sequence>MKLSGLLIWAAVLTATVQLEKRYKGKIINKEYAKQQEEQKKILAGEDPESSSTMPKPWIRTIYESQVEIVTPTVIAGVTFSAKPPKTTDGLEPWISLNKDGSPKTIRPQMKNGRIKKASPTYDTWFAKPTTIQYTKEQLKAHNMADDQIHEEVEYIDEDQTYHQLNPLIRCTPDLYHKKGLGKDIPSEPFCFPHDNQSLKRDRTYFVTWYSKFFEEDVKNVKIHLSYIKEKARYKGMKRDVNETAIAKRSKVIENGGTILQASFFTSDWISNDQGFFPLTILPEWFGEKAFEHKVLLSIQPDTVKDEEFNHMDKYVVIEIAIGAKVSKEHLTDLKQLEEKWRKQQLAGEIDEIEEGIDYDKYIVMLTMPTCVAIAALAMYIFVWINKRNTDLSHLTKRKFAGKSTKHRRIPFKKNNGYSELPQYTENIEMSKRD</sequence>
<evidence type="ECO:0000313" key="3">
    <source>
        <dbReference type="EMBL" id="ODV67790.1"/>
    </source>
</evidence>
<protein>
    <recommendedName>
        <fullName evidence="5">Protein PBN1</fullName>
    </recommendedName>
</protein>
<dbReference type="Pfam" id="PF14610">
    <property type="entry name" value="Psg1"/>
    <property type="match status" value="1"/>
</dbReference>
<dbReference type="RefSeq" id="XP_020076857.1">
    <property type="nucleotide sequence ID" value="XM_020222211.1"/>
</dbReference>
<evidence type="ECO:0000313" key="4">
    <source>
        <dbReference type="Proteomes" id="UP000095085"/>
    </source>
</evidence>
<dbReference type="GeneID" id="30996760"/>
<dbReference type="InterPro" id="IPR028000">
    <property type="entry name" value="Pma1"/>
</dbReference>
<gene>
    <name evidence="3" type="ORF">HYPBUDRAFT_156530</name>
</gene>
<evidence type="ECO:0008006" key="5">
    <source>
        <dbReference type="Google" id="ProtNLM"/>
    </source>
</evidence>
<dbReference type="Proteomes" id="UP000095085">
    <property type="component" value="Unassembled WGS sequence"/>
</dbReference>
<name>A0A1E4RKN8_9ASCO</name>
<feature type="signal peptide" evidence="2">
    <location>
        <begin position="1"/>
        <end position="19"/>
    </location>
</feature>
<accession>A0A1E4RKN8</accession>
<proteinExistence type="predicted"/>
<evidence type="ECO:0000256" key="2">
    <source>
        <dbReference type="SAM" id="SignalP"/>
    </source>
</evidence>
<feature type="transmembrane region" description="Helical" evidence="1">
    <location>
        <begin position="362"/>
        <end position="385"/>
    </location>
</feature>
<keyword evidence="1" id="KW-0472">Membrane</keyword>
<organism evidence="3 4">
    <name type="scientific">Hyphopichia burtonii NRRL Y-1933</name>
    <dbReference type="NCBI Taxonomy" id="984485"/>
    <lineage>
        <taxon>Eukaryota</taxon>
        <taxon>Fungi</taxon>
        <taxon>Dikarya</taxon>
        <taxon>Ascomycota</taxon>
        <taxon>Saccharomycotina</taxon>
        <taxon>Pichiomycetes</taxon>
        <taxon>Debaryomycetaceae</taxon>
        <taxon>Hyphopichia</taxon>
    </lineage>
</organism>
<evidence type="ECO:0000256" key="1">
    <source>
        <dbReference type="SAM" id="Phobius"/>
    </source>
</evidence>
<keyword evidence="1" id="KW-0812">Transmembrane</keyword>
<keyword evidence="2" id="KW-0732">Signal</keyword>
<keyword evidence="1" id="KW-1133">Transmembrane helix</keyword>
<dbReference type="OrthoDB" id="4084551at2759"/>
<keyword evidence="4" id="KW-1185">Reference proteome</keyword>
<dbReference type="AlphaFoldDB" id="A0A1E4RKN8"/>
<dbReference type="EMBL" id="KV454540">
    <property type="protein sequence ID" value="ODV67790.1"/>
    <property type="molecule type" value="Genomic_DNA"/>
</dbReference>